<accession>A0AC34QX70</accession>
<evidence type="ECO:0000313" key="1">
    <source>
        <dbReference type="Proteomes" id="UP000887576"/>
    </source>
</evidence>
<evidence type="ECO:0000313" key="2">
    <source>
        <dbReference type="WBParaSite" id="JU765_v2.g20093.t1"/>
    </source>
</evidence>
<proteinExistence type="predicted"/>
<name>A0AC34QX70_9BILA</name>
<dbReference type="Proteomes" id="UP000887576">
    <property type="component" value="Unplaced"/>
</dbReference>
<reference evidence="2" key="1">
    <citation type="submission" date="2022-11" db="UniProtKB">
        <authorList>
            <consortium name="WormBaseParasite"/>
        </authorList>
    </citation>
    <scope>IDENTIFICATION</scope>
</reference>
<organism evidence="1 2">
    <name type="scientific">Panagrolaimus sp. JU765</name>
    <dbReference type="NCBI Taxonomy" id="591449"/>
    <lineage>
        <taxon>Eukaryota</taxon>
        <taxon>Metazoa</taxon>
        <taxon>Ecdysozoa</taxon>
        <taxon>Nematoda</taxon>
        <taxon>Chromadorea</taxon>
        <taxon>Rhabditida</taxon>
        <taxon>Tylenchina</taxon>
        <taxon>Panagrolaimomorpha</taxon>
        <taxon>Panagrolaimoidea</taxon>
        <taxon>Panagrolaimidae</taxon>
        <taxon>Panagrolaimus</taxon>
    </lineage>
</organism>
<sequence length="244" mass="27417">MNPDTEIRRSERLMAKGLVRSANVLRRRTKSLAPNKKAQLPLPTLDTADLERLSQELYERQIMFPPPKKRGRKPASSSNVPPSNFRKKKGIAAKFIPKTPSVVGMNSSQTLPNSPPAAPQRNRRITDLNLNTNISDLNAEEDQTPRRKSSCKAKLSEGPKSLRVSERMVEIGCQTEDDYNSLSEGPKPLRVSERMVEVGCQTEDDYNSVIANLQDQVIQLEVLNRHQAAELENLQKIVSNTKCF</sequence>
<protein>
    <submittedName>
        <fullName evidence="2">Uncharacterized protein</fullName>
    </submittedName>
</protein>
<dbReference type="WBParaSite" id="JU765_v2.g20093.t1">
    <property type="protein sequence ID" value="JU765_v2.g20093.t1"/>
    <property type="gene ID" value="JU765_v2.g20093"/>
</dbReference>